<reference evidence="1" key="1">
    <citation type="submission" date="2023-06" db="EMBL/GenBank/DDBJ databases">
        <title>Phylogenetic Diversity of Rhizobium strains.</title>
        <authorList>
            <person name="Moura F.T."/>
            <person name="Helene L.C.F."/>
            <person name="Hungria M."/>
        </authorList>
    </citation>
    <scope>NUCLEOTIDE SEQUENCE</scope>
    <source>
        <strain evidence="1">CCGE526</strain>
    </source>
</reference>
<name>A0ABT7JY39_9HYPH</name>
<dbReference type="RefSeq" id="WP_285870457.1">
    <property type="nucleotide sequence ID" value="NZ_JARFYM010000017.1"/>
</dbReference>
<dbReference type="EMBL" id="JARFYM010000017">
    <property type="protein sequence ID" value="MDL2401266.1"/>
    <property type="molecule type" value="Genomic_DNA"/>
</dbReference>
<dbReference type="InterPro" id="IPR021874">
    <property type="entry name" value="Phage_Mu_Gp27"/>
</dbReference>
<dbReference type="Pfam" id="PF11985">
    <property type="entry name" value="Phage_Mu_Gp27"/>
    <property type="match status" value="1"/>
</dbReference>
<comment type="caution">
    <text evidence="1">The sequence shown here is derived from an EMBL/GenBank/DDBJ whole genome shotgun (WGS) entry which is preliminary data.</text>
</comment>
<accession>A0ABT7JY39</accession>
<sequence>MAPHMRPRPSAIDQLPEECDAIVAWAAQELAQSGRTQTDIYAEFRTKLIALQGELGLGFDIPAFSSFNRHALKIGRLNARLKRSRVMAEAIVDQTAGGTDDNVTMAATLTLKTLILEMLENGGEDGFAPKEAKAMADAMRSLQLAENMSTTRRLKLEAEFAKKTETVLETLAKEPGISKESIARARKEFLGVRTKEESK</sequence>
<evidence type="ECO:0000313" key="2">
    <source>
        <dbReference type="Proteomes" id="UP001172645"/>
    </source>
</evidence>
<organism evidence="1 2">
    <name type="scientific">Rhizobium mayense</name>
    <dbReference type="NCBI Taxonomy" id="1312184"/>
    <lineage>
        <taxon>Bacteria</taxon>
        <taxon>Pseudomonadati</taxon>
        <taxon>Pseudomonadota</taxon>
        <taxon>Alphaproteobacteria</taxon>
        <taxon>Hyphomicrobiales</taxon>
        <taxon>Rhizobiaceae</taxon>
        <taxon>Rhizobium/Agrobacterium group</taxon>
        <taxon>Rhizobium</taxon>
    </lineage>
</organism>
<evidence type="ECO:0000313" key="1">
    <source>
        <dbReference type="EMBL" id="MDL2401266.1"/>
    </source>
</evidence>
<dbReference type="Proteomes" id="UP001172645">
    <property type="component" value="Unassembled WGS sequence"/>
</dbReference>
<proteinExistence type="predicted"/>
<protein>
    <submittedName>
        <fullName evidence="1">DUF3486 family protein</fullName>
    </submittedName>
</protein>
<keyword evidence="2" id="KW-1185">Reference proteome</keyword>
<gene>
    <name evidence="1" type="ORF">PY649_20375</name>
</gene>